<keyword evidence="5" id="KW-0472">Membrane</keyword>
<dbReference type="Proteomes" id="UP000627781">
    <property type="component" value="Unassembled WGS sequence"/>
</dbReference>
<dbReference type="Pfam" id="PF25198">
    <property type="entry name" value="Spore_GerAC_N"/>
    <property type="match status" value="1"/>
</dbReference>
<dbReference type="NCBIfam" id="TIGR02887">
    <property type="entry name" value="spore_ger_x_C"/>
    <property type="match status" value="1"/>
</dbReference>
<comment type="subcellular location">
    <subcellularLocation>
        <location evidence="1">Membrane</location>
        <topology evidence="1">Lipid-anchor</topology>
    </subcellularLocation>
</comment>
<protein>
    <submittedName>
        <fullName evidence="10">Ger(X)C family spore germination protein</fullName>
    </submittedName>
</protein>
<evidence type="ECO:0000256" key="4">
    <source>
        <dbReference type="ARBA" id="ARBA00022729"/>
    </source>
</evidence>
<dbReference type="Gene3D" id="3.30.300.210">
    <property type="entry name" value="Nutrient germinant receptor protein C, domain 3"/>
    <property type="match status" value="1"/>
</dbReference>
<evidence type="ECO:0000313" key="11">
    <source>
        <dbReference type="Proteomes" id="UP000627781"/>
    </source>
</evidence>
<name>A0ABR8PPY2_9CLOT</name>
<evidence type="ECO:0000313" key="10">
    <source>
        <dbReference type="EMBL" id="MBD7910233.1"/>
    </source>
</evidence>
<dbReference type="EMBL" id="JACSRA010000003">
    <property type="protein sequence ID" value="MBD7910233.1"/>
    <property type="molecule type" value="Genomic_DNA"/>
</dbReference>
<organism evidence="10 11">
    <name type="scientific">Clostridium cibarium</name>
    <dbReference type="NCBI Taxonomy" id="2762247"/>
    <lineage>
        <taxon>Bacteria</taxon>
        <taxon>Bacillati</taxon>
        <taxon>Bacillota</taxon>
        <taxon>Clostridia</taxon>
        <taxon>Eubacteriales</taxon>
        <taxon>Clostridiaceae</taxon>
        <taxon>Clostridium</taxon>
    </lineage>
</organism>
<feature type="domain" description="Spore germination GerAC-like C-terminal" evidence="8">
    <location>
        <begin position="207"/>
        <end position="361"/>
    </location>
</feature>
<dbReference type="InterPro" id="IPR046953">
    <property type="entry name" value="Spore_GerAC-like_C"/>
</dbReference>
<proteinExistence type="inferred from homology"/>
<evidence type="ECO:0000256" key="1">
    <source>
        <dbReference type="ARBA" id="ARBA00004635"/>
    </source>
</evidence>
<keyword evidence="7" id="KW-0449">Lipoprotein</keyword>
<reference evidence="10 11" key="1">
    <citation type="submission" date="2020-08" db="EMBL/GenBank/DDBJ databases">
        <title>A Genomic Blueprint of the Chicken Gut Microbiome.</title>
        <authorList>
            <person name="Gilroy R."/>
            <person name="Ravi A."/>
            <person name="Getino M."/>
            <person name="Pursley I."/>
            <person name="Horton D.L."/>
            <person name="Alikhan N.-F."/>
            <person name="Baker D."/>
            <person name="Gharbi K."/>
            <person name="Hall N."/>
            <person name="Watson M."/>
            <person name="Adriaenssens E.M."/>
            <person name="Foster-Nyarko E."/>
            <person name="Jarju S."/>
            <person name="Secka A."/>
            <person name="Antonio M."/>
            <person name="Oren A."/>
            <person name="Chaudhuri R."/>
            <person name="La Ragione R.M."/>
            <person name="Hildebrand F."/>
            <person name="Pallen M.J."/>
        </authorList>
    </citation>
    <scope>NUCLEOTIDE SEQUENCE [LARGE SCALE GENOMIC DNA]</scope>
    <source>
        <strain evidence="10 11">Sa3CVN1</strain>
    </source>
</reference>
<evidence type="ECO:0000256" key="3">
    <source>
        <dbReference type="ARBA" id="ARBA00022544"/>
    </source>
</evidence>
<comment type="caution">
    <text evidence="10">The sequence shown here is derived from an EMBL/GenBank/DDBJ whole genome shotgun (WGS) entry which is preliminary data.</text>
</comment>
<sequence length="371" mass="42664">MKRRVISILFVLILSINLGGCFNYREINRITFATSVIFDVDEYNNVILYLDCMRPYRDAGESSDKGKRILFKGQGKTALEAIRDINISSSNRIDLSQIRAYIFTEKVVRKGIKSYINLINNNQQLSFKPYMFVFYGDIENLLKISNNDEEYLGMYLDELINRNEHNGRIIKSNVKDYMTDRLTGDNVSLMSALQVKNDETQSKIQLNGGVVIKENHIVDRLEEKDALTYNILMDNIREGTLEVHNPEEIDKLITLDILEEDNNTGITIEGDEIVLEKDINIRAAIGEIQGKLIVNDDVINQIKANEEWKIKNYQEELFKNYKEKGIDIFGVTRLLQEKHPNVNLDNVLSRTKLKTEVNLIIEGSNLVKGSM</sequence>
<keyword evidence="6" id="KW-0564">Palmitate</keyword>
<dbReference type="PANTHER" id="PTHR35789:SF1">
    <property type="entry name" value="SPORE GERMINATION PROTEIN B3"/>
    <property type="match status" value="1"/>
</dbReference>
<comment type="similarity">
    <text evidence="2">Belongs to the GerABKC lipoprotein family.</text>
</comment>
<dbReference type="InterPro" id="IPR038501">
    <property type="entry name" value="Spore_GerAC_C_sf"/>
</dbReference>
<keyword evidence="4" id="KW-0732">Signal</keyword>
<dbReference type="InterPro" id="IPR008844">
    <property type="entry name" value="Spore_GerAC-like"/>
</dbReference>
<gene>
    <name evidence="10" type="ORF">H9661_02580</name>
</gene>
<evidence type="ECO:0000256" key="7">
    <source>
        <dbReference type="ARBA" id="ARBA00023288"/>
    </source>
</evidence>
<evidence type="ECO:0000259" key="8">
    <source>
        <dbReference type="Pfam" id="PF05504"/>
    </source>
</evidence>
<dbReference type="PANTHER" id="PTHR35789">
    <property type="entry name" value="SPORE GERMINATION PROTEIN B3"/>
    <property type="match status" value="1"/>
</dbReference>
<dbReference type="RefSeq" id="WP_185966794.1">
    <property type="nucleotide sequence ID" value="NZ_JACSRA010000003.1"/>
</dbReference>
<keyword evidence="11" id="KW-1185">Reference proteome</keyword>
<feature type="domain" description="Spore germination protein N-terminal" evidence="9">
    <location>
        <begin position="23"/>
        <end position="184"/>
    </location>
</feature>
<dbReference type="Pfam" id="PF05504">
    <property type="entry name" value="Spore_GerAC"/>
    <property type="match status" value="1"/>
</dbReference>
<accession>A0ABR8PPY2</accession>
<evidence type="ECO:0000256" key="2">
    <source>
        <dbReference type="ARBA" id="ARBA00007886"/>
    </source>
</evidence>
<evidence type="ECO:0000259" key="9">
    <source>
        <dbReference type="Pfam" id="PF25198"/>
    </source>
</evidence>
<evidence type="ECO:0000256" key="5">
    <source>
        <dbReference type="ARBA" id="ARBA00023136"/>
    </source>
</evidence>
<dbReference type="InterPro" id="IPR057336">
    <property type="entry name" value="GerAC_N"/>
</dbReference>
<evidence type="ECO:0000256" key="6">
    <source>
        <dbReference type="ARBA" id="ARBA00023139"/>
    </source>
</evidence>
<keyword evidence="3" id="KW-0309">Germination</keyword>